<evidence type="ECO:0000313" key="13">
    <source>
        <dbReference type="EMBL" id="TBU27430.1"/>
    </source>
</evidence>
<keyword evidence="3 6" id="KW-0863">Zinc-finger</keyword>
<feature type="compositionally biased region" description="Basic and acidic residues" evidence="9">
    <location>
        <begin position="140"/>
        <end position="149"/>
    </location>
</feature>
<dbReference type="SUPFAM" id="SSF47676">
    <property type="entry name" value="Conserved domain common to transcription factors TFIIS, elongin A, CRSP70"/>
    <property type="match status" value="1"/>
</dbReference>
<dbReference type="GO" id="GO:0031564">
    <property type="term" value="P:transcription antitermination"/>
    <property type="evidence" value="ECO:0007669"/>
    <property type="project" value="TreeGrafter"/>
</dbReference>
<dbReference type="SUPFAM" id="SSF57783">
    <property type="entry name" value="Zinc beta-ribbon"/>
    <property type="match status" value="1"/>
</dbReference>
<evidence type="ECO:0000256" key="4">
    <source>
        <dbReference type="ARBA" id="ARBA00022833"/>
    </source>
</evidence>
<dbReference type="SMART" id="SM00510">
    <property type="entry name" value="TFS2M"/>
    <property type="match status" value="1"/>
</dbReference>
<dbReference type="InterPro" id="IPR035441">
    <property type="entry name" value="TFIIS/LEDGF_dom_sf"/>
</dbReference>
<dbReference type="FunFam" id="2.20.25.10:FF:000001">
    <property type="entry name" value="Probable Transcription elongation factor S-II"/>
    <property type="match status" value="1"/>
</dbReference>
<evidence type="ECO:0000256" key="5">
    <source>
        <dbReference type="ARBA" id="ARBA00023242"/>
    </source>
</evidence>
<dbReference type="PROSITE" id="PS51133">
    <property type="entry name" value="ZF_TFIIS_2"/>
    <property type="match status" value="1"/>
</dbReference>
<keyword evidence="4 8" id="KW-0862">Zinc</keyword>
<dbReference type="GO" id="GO:0001139">
    <property type="term" value="F:RNA polymerase II complex recruiting activity"/>
    <property type="evidence" value="ECO:0007669"/>
    <property type="project" value="TreeGrafter"/>
</dbReference>
<dbReference type="AlphaFoldDB" id="A0A4Q9MIS4"/>
<evidence type="ECO:0000256" key="2">
    <source>
        <dbReference type="ARBA" id="ARBA00022723"/>
    </source>
</evidence>
<keyword evidence="2 8" id="KW-0479">Metal-binding</keyword>
<dbReference type="Pfam" id="PF08711">
    <property type="entry name" value="Med26"/>
    <property type="match status" value="1"/>
</dbReference>
<dbReference type="EMBL" id="ML143432">
    <property type="protein sequence ID" value="TBU27430.1"/>
    <property type="molecule type" value="Genomic_DNA"/>
</dbReference>
<feature type="domain" description="TFIIS central" evidence="12">
    <location>
        <begin position="159"/>
        <end position="273"/>
    </location>
</feature>
<feature type="compositionally biased region" description="Low complexity" evidence="9">
    <location>
        <begin position="103"/>
        <end position="133"/>
    </location>
</feature>
<keyword evidence="13" id="KW-0648">Protein biosynthesis</keyword>
<dbReference type="Pfam" id="PF07500">
    <property type="entry name" value="TFIIS_M"/>
    <property type="match status" value="1"/>
</dbReference>
<evidence type="ECO:0000256" key="1">
    <source>
        <dbReference type="ARBA" id="ARBA00004123"/>
    </source>
</evidence>
<dbReference type="PROSITE" id="PS51321">
    <property type="entry name" value="TFIIS_CENTRAL"/>
    <property type="match status" value="1"/>
</dbReference>
<dbReference type="PROSITE" id="PS00466">
    <property type="entry name" value="ZF_TFIIS_1"/>
    <property type="match status" value="1"/>
</dbReference>
<feature type="domain" description="TFIIS-type" evidence="10">
    <location>
        <begin position="276"/>
        <end position="316"/>
    </location>
</feature>
<dbReference type="GO" id="GO:0003746">
    <property type="term" value="F:translation elongation factor activity"/>
    <property type="evidence" value="ECO:0007669"/>
    <property type="project" value="UniProtKB-KW"/>
</dbReference>
<dbReference type="InterPro" id="IPR036575">
    <property type="entry name" value="TFIIS_cen_dom_sf"/>
</dbReference>
<evidence type="ECO:0000259" key="12">
    <source>
        <dbReference type="PROSITE" id="PS51321"/>
    </source>
</evidence>
<keyword evidence="8" id="KW-0805">Transcription regulation</keyword>
<evidence type="ECO:0000256" key="9">
    <source>
        <dbReference type="SAM" id="MobiDB-lite"/>
    </source>
</evidence>
<comment type="function">
    <text evidence="8">Necessary for efficient RNA polymerase II transcription elongation past template-encoded arresting sites.</text>
</comment>
<evidence type="ECO:0000256" key="7">
    <source>
        <dbReference type="PROSITE-ProRule" id="PRU00649"/>
    </source>
</evidence>
<dbReference type="InterPro" id="IPR006289">
    <property type="entry name" value="TFSII"/>
</dbReference>
<dbReference type="GO" id="GO:0000977">
    <property type="term" value="F:RNA polymerase II transcription regulatory region sequence-specific DNA binding"/>
    <property type="evidence" value="ECO:0007669"/>
    <property type="project" value="TreeGrafter"/>
</dbReference>
<dbReference type="PANTHER" id="PTHR11477:SF0">
    <property type="entry name" value="IP08861P-RELATED"/>
    <property type="match status" value="1"/>
</dbReference>
<dbReference type="GO" id="GO:0031440">
    <property type="term" value="P:regulation of mRNA 3'-end processing"/>
    <property type="evidence" value="ECO:0007669"/>
    <property type="project" value="TreeGrafter"/>
</dbReference>
<feature type="region of interest" description="Disordered" evidence="9">
    <location>
        <begin position="76"/>
        <end position="149"/>
    </location>
</feature>
<dbReference type="GO" id="GO:0006362">
    <property type="term" value="P:transcription elongation by RNA polymerase I"/>
    <property type="evidence" value="ECO:0007669"/>
    <property type="project" value="TreeGrafter"/>
</dbReference>
<dbReference type="FunFam" id="1.10.472.30:FF:000003">
    <property type="entry name" value="Transcription elongation factor S-II"/>
    <property type="match status" value="1"/>
</dbReference>
<dbReference type="InterPro" id="IPR017923">
    <property type="entry name" value="TFIIS_N"/>
</dbReference>
<dbReference type="PIRSF" id="PIRSF006704">
    <property type="entry name" value="TF_IIS"/>
    <property type="match status" value="1"/>
</dbReference>
<dbReference type="Proteomes" id="UP000292957">
    <property type="component" value="Unassembled WGS sequence"/>
</dbReference>
<dbReference type="InterPro" id="IPR035100">
    <property type="entry name" value="TF_IIS-typ"/>
</dbReference>
<feature type="domain" description="TFIIS N-terminal" evidence="11">
    <location>
        <begin position="1"/>
        <end position="79"/>
    </location>
</feature>
<dbReference type="CDD" id="cd13749">
    <property type="entry name" value="Zn-ribbon_TFIIS"/>
    <property type="match status" value="1"/>
</dbReference>
<dbReference type="SMART" id="SM00509">
    <property type="entry name" value="TFS2N"/>
    <property type="match status" value="1"/>
</dbReference>
<sequence>MSAAVELKPLVKALNSASTDEETVTILNTLKQQAKITEAVLRESKAGLAVGKLRQHSSKQVSELAKEIVKKWKTEVEREKQASGGKSGAKPPGASSLITRSPSSSARRVLAAKKAASSSAAATPSTPVTPTASNAGGKFSDTRSAKSDGVKVEFTGDKTRDKCAELIYDALVFDSGAPSELILSRAKDIEKTVLADNGGANANYKAKIRSLFVNLKDKNNPGLRECVISGELPVSKLCKMSSADMASEERKAADAKIKEENLFKTLGAGEQEAETDAFQCPRCKQRKCRYRQQQTRSADEPMTTFVTCTVCKNRWKFS</sequence>
<evidence type="ECO:0000256" key="6">
    <source>
        <dbReference type="PROSITE-ProRule" id="PRU00472"/>
    </source>
</evidence>
<protein>
    <recommendedName>
        <fullName evidence="8">Transcription elongation factor</fullName>
    </recommendedName>
</protein>
<dbReference type="InterPro" id="IPR003618">
    <property type="entry name" value="TFIIS_cen_dom"/>
</dbReference>
<evidence type="ECO:0000256" key="8">
    <source>
        <dbReference type="RuleBase" id="RU368078"/>
    </source>
</evidence>
<dbReference type="OrthoDB" id="44867at2759"/>
<reference evidence="13" key="1">
    <citation type="submission" date="2019-01" db="EMBL/GenBank/DDBJ databases">
        <title>Draft genome sequences of three monokaryotic isolates of the white-rot basidiomycete fungus Dichomitus squalens.</title>
        <authorList>
            <consortium name="DOE Joint Genome Institute"/>
            <person name="Lopez S.C."/>
            <person name="Andreopoulos B."/>
            <person name="Pangilinan J."/>
            <person name="Lipzen A."/>
            <person name="Riley R."/>
            <person name="Ahrendt S."/>
            <person name="Ng V."/>
            <person name="Barry K."/>
            <person name="Daum C."/>
            <person name="Grigoriev I.V."/>
            <person name="Hilden K.S."/>
            <person name="Makela M.R."/>
            <person name="de Vries R.P."/>
        </authorList>
    </citation>
    <scope>NUCLEOTIDE SEQUENCE [LARGE SCALE GENOMIC DNA]</scope>
    <source>
        <strain evidence="13">OM18370.1</strain>
    </source>
</reference>
<keyword evidence="8" id="KW-0238">DNA-binding</keyword>
<dbReference type="Gene3D" id="1.20.930.10">
    <property type="entry name" value="Conserved domain common to transcription factors TFIIS, elongin A, CRSP70"/>
    <property type="match status" value="1"/>
</dbReference>
<dbReference type="SMART" id="SM00440">
    <property type="entry name" value="ZnF_C2C2"/>
    <property type="match status" value="1"/>
</dbReference>
<keyword evidence="8" id="KW-0804">Transcription</keyword>
<dbReference type="InterPro" id="IPR003617">
    <property type="entry name" value="TFIIS/CRSP70_N_sub"/>
</dbReference>
<accession>A0A4Q9MIS4</accession>
<dbReference type="PANTHER" id="PTHR11477">
    <property type="entry name" value="TRANSCRIPTION FACTOR S-II ZINC FINGER DOMAIN-CONTAINING PROTEIN"/>
    <property type="match status" value="1"/>
</dbReference>
<proteinExistence type="inferred from homology"/>
<evidence type="ECO:0000256" key="3">
    <source>
        <dbReference type="ARBA" id="ARBA00022771"/>
    </source>
</evidence>
<dbReference type="PROSITE" id="PS51319">
    <property type="entry name" value="TFIIS_N"/>
    <property type="match status" value="1"/>
</dbReference>
<dbReference type="Gene3D" id="1.10.472.30">
    <property type="entry name" value="Transcription elongation factor S-II, central domain"/>
    <property type="match status" value="1"/>
</dbReference>
<comment type="similarity">
    <text evidence="8">Belongs to the TFS-II family.</text>
</comment>
<organism evidence="13">
    <name type="scientific">Dichomitus squalens</name>
    <dbReference type="NCBI Taxonomy" id="114155"/>
    <lineage>
        <taxon>Eukaryota</taxon>
        <taxon>Fungi</taxon>
        <taxon>Dikarya</taxon>
        <taxon>Basidiomycota</taxon>
        <taxon>Agaricomycotina</taxon>
        <taxon>Agaricomycetes</taxon>
        <taxon>Polyporales</taxon>
        <taxon>Polyporaceae</taxon>
        <taxon>Dichomitus</taxon>
    </lineage>
</organism>
<keyword evidence="13" id="KW-0251">Elongation factor</keyword>
<evidence type="ECO:0000259" key="10">
    <source>
        <dbReference type="PROSITE" id="PS51133"/>
    </source>
</evidence>
<comment type="subcellular location">
    <subcellularLocation>
        <location evidence="1 7 8">Nucleus</location>
    </subcellularLocation>
</comment>
<dbReference type="NCBIfam" id="TIGR01385">
    <property type="entry name" value="TFSII"/>
    <property type="match status" value="1"/>
</dbReference>
<dbReference type="Gene3D" id="2.20.25.10">
    <property type="match status" value="1"/>
</dbReference>
<gene>
    <name evidence="13" type="ORF">BD311DRAFT_379285</name>
</gene>
<dbReference type="Pfam" id="PF01096">
    <property type="entry name" value="Zn_ribbon_TFIIS"/>
    <property type="match status" value="1"/>
</dbReference>
<dbReference type="GO" id="GO:0006368">
    <property type="term" value="P:transcription elongation by RNA polymerase II"/>
    <property type="evidence" value="ECO:0007669"/>
    <property type="project" value="InterPro"/>
</dbReference>
<keyword evidence="5 7" id="KW-0539">Nucleus</keyword>
<dbReference type="InterPro" id="IPR001222">
    <property type="entry name" value="Znf_TFIIS"/>
</dbReference>
<dbReference type="SUPFAM" id="SSF46942">
    <property type="entry name" value="Elongation factor TFIIS domain 2"/>
    <property type="match status" value="1"/>
</dbReference>
<evidence type="ECO:0000259" key="11">
    <source>
        <dbReference type="PROSITE" id="PS51319"/>
    </source>
</evidence>
<name>A0A4Q9MIS4_9APHY</name>
<dbReference type="GO" id="GO:0005634">
    <property type="term" value="C:nucleus"/>
    <property type="evidence" value="ECO:0007669"/>
    <property type="project" value="UniProtKB-SubCell"/>
</dbReference>
<dbReference type="GO" id="GO:0008270">
    <property type="term" value="F:zinc ion binding"/>
    <property type="evidence" value="ECO:0007669"/>
    <property type="project" value="UniProtKB-UniRule"/>
</dbReference>